<gene>
    <name evidence="2" type="ORF">GDO54_010151</name>
</gene>
<accession>A0AAV3AMY4</accession>
<proteinExistence type="predicted"/>
<reference evidence="2" key="1">
    <citation type="thesis" date="2020" institute="ProQuest LLC" country="789 East Eisenhower Parkway, Ann Arbor, MI, USA">
        <title>Comparative Genomics and Chromosome Evolution.</title>
        <authorList>
            <person name="Mudd A.B."/>
        </authorList>
    </citation>
    <scope>NUCLEOTIDE SEQUENCE</scope>
    <source>
        <strain evidence="2">1538</strain>
        <tissue evidence="2">Blood</tissue>
    </source>
</reference>
<dbReference type="EMBL" id="DYDO01000004">
    <property type="protein sequence ID" value="DBA25806.1"/>
    <property type="molecule type" value="Genomic_DNA"/>
</dbReference>
<dbReference type="AlphaFoldDB" id="A0AAV3AMY4"/>
<sequence length="108" mass="12551">MVFCQAPAMCFLCLQKITRYIASFISWLLKFFTKREQRTQEHTYYPGSLPANISISETEISEHEEDENDEGDDNEYWIVPKNDHAEKDVELGQFTPKCKVPPFDGGKQ</sequence>
<comment type="caution">
    <text evidence="2">The sequence shown here is derived from an EMBL/GenBank/DDBJ whole genome shotgun (WGS) entry which is preliminary data.</text>
</comment>
<feature type="region of interest" description="Disordered" evidence="1">
    <location>
        <begin position="57"/>
        <end position="76"/>
    </location>
</feature>
<name>A0AAV3AMY4_PYXAD</name>
<organism evidence="2 3">
    <name type="scientific">Pyxicephalus adspersus</name>
    <name type="common">African bullfrog</name>
    <dbReference type="NCBI Taxonomy" id="30357"/>
    <lineage>
        <taxon>Eukaryota</taxon>
        <taxon>Metazoa</taxon>
        <taxon>Chordata</taxon>
        <taxon>Craniata</taxon>
        <taxon>Vertebrata</taxon>
        <taxon>Euteleostomi</taxon>
        <taxon>Amphibia</taxon>
        <taxon>Batrachia</taxon>
        <taxon>Anura</taxon>
        <taxon>Neobatrachia</taxon>
        <taxon>Ranoidea</taxon>
        <taxon>Pyxicephalidae</taxon>
        <taxon>Pyxicephalinae</taxon>
        <taxon>Pyxicephalus</taxon>
    </lineage>
</organism>
<protein>
    <submittedName>
        <fullName evidence="2">Uncharacterized protein</fullName>
    </submittedName>
</protein>
<feature type="compositionally biased region" description="Acidic residues" evidence="1">
    <location>
        <begin position="62"/>
        <end position="75"/>
    </location>
</feature>
<dbReference type="Proteomes" id="UP001181693">
    <property type="component" value="Unassembled WGS sequence"/>
</dbReference>
<evidence type="ECO:0000313" key="2">
    <source>
        <dbReference type="EMBL" id="DBA25806.1"/>
    </source>
</evidence>
<evidence type="ECO:0000256" key="1">
    <source>
        <dbReference type="SAM" id="MobiDB-lite"/>
    </source>
</evidence>
<evidence type="ECO:0000313" key="3">
    <source>
        <dbReference type="Proteomes" id="UP001181693"/>
    </source>
</evidence>
<keyword evidence="3" id="KW-1185">Reference proteome</keyword>